<gene>
    <name evidence="1" type="ORF">SJ2017_1918</name>
</gene>
<evidence type="ECO:0000313" key="1">
    <source>
        <dbReference type="EMBL" id="ARD22220.1"/>
    </source>
</evidence>
<keyword evidence="2" id="KW-1185">Reference proteome</keyword>
<accession>A0ABM6JIY7</accession>
<name>A0ABM6JIY7_9GAMM</name>
<dbReference type="Proteomes" id="UP000191820">
    <property type="component" value="Chromosome"/>
</dbReference>
<dbReference type="SUPFAM" id="SSF48619">
    <property type="entry name" value="Phospholipase A2, PLA2"/>
    <property type="match status" value="1"/>
</dbReference>
<dbReference type="EMBL" id="CP020472">
    <property type="protein sequence ID" value="ARD22220.1"/>
    <property type="molecule type" value="Genomic_DNA"/>
</dbReference>
<evidence type="ECO:0000313" key="2">
    <source>
        <dbReference type="Proteomes" id="UP000191820"/>
    </source>
</evidence>
<sequence>MYRQHHYRAWVYLLVSSIFIAQPLVNYAHADDIVPFTSDGCSVFPDGTLADNQLWLACCTAHDFDYWQGGTAKERLESDQRLKQCVANLGQPHIASLMLAGVRVGGSPYFPTTYRWGYGWPYPRDYQALSKQEKQQIQRVLNNQK</sequence>
<dbReference type="InterPro" id="IPR036444">
    <property type="entry name" value="PLipase_A2_dom_sf"/>
</dbReference>
<organism evidence="1 2">
    <name type="scientific">Shewanella japonica</name>
    <dbReference type="NCBI Taxonomy" id="93973"/>
    <lineage>
        <taxon>Bacteria</taxon>
        <taxon>Pseudomonadati</taxon>
        <taxon>Pseudomonadota</taxon>
        <taxon>Gammaproteobacteria</taxon>
        <taxon>Alteromonadales</taxon>
        <taxon>Shewanellaceae</taxon>
        <taxon>Shewanella</taxon>
    </lineage>
</organism>
<dbReference type="RefSeq" id="WP_244899792.1">
    <property type="nucleotide sequence ID" value="NZ_CP020472.1"/>
</dbReference>
<protein>
    <submittedName>
        <fullName evidence="1">Uncharacterized protein</fullName>
    </submittedName>
</protein>
<proteinExistence type="predicted"/>
<reference evidence="1 2" key="1">
    <citation type="submission" date="2017-03" db="EMBL/GenBank/DDBJ databases">
        <title>Genome sequencing of Shewanella japonica KCTC 22435.</title>
        <authorList>
            <person name="Kim K.M."/>
        </authorList>
    </citation>
    <scope>NUCLEOTIDE SEQUENCE [LARGE SCALE GENOMIC DNA]</scope>
    <source>
        <strain evidence="1 2">KCTC 22435</strain>
    </source>
</reference>